<dbReference type="RefSeq" id="WP_345475937.1">
    <property type="nucleotide sequence ID" value="NZ_BAABHF010000096.1"/>
</dbReference>
<proteinExistence type="predicted"/>
<reference evidence="2" key="1">
    <citation type="journal article" date="2019" name="Int. J. Syst. Evol. Microbiol.">
        <title>The Global Catalogue of Microorganisms (GCM) 10K type strain sequencing project: providing services to taxonomists for standard genome sequencing and annotation.</title>
        <authorList>
            <consortium name="The Broad Institute Genomics Platform"/>
            <consortium name="The Broad Institute Genome Sequencing Center for Infectious Disease"/>
            <person name="Wu L."/>
            <person name="Ma J."/>
        </authorList>
    </citation>
    <scope>NUCLEOTIDE SEQUENCE [LARGE SCALE GENOMIC DNA]</scope>
    <source>
        <strain evidence="2">JCM 17933</strain>
    </source>
</reference>
<dbReference type="Proteomes" id="UP001500503">
    <property type="component" value="Unassembled WGS sequence"/>
</dbReference>
<organism evidence="1 2">
    <name type="scientific">Actinoallomurus oryzae</name>
    <dbReference type="NCBI Taxonomy" id="502180"/>
    <lineage>
        <taxon>Bacteria</taxon>
        <taxon>Bacillati</taxon>
        <taxon>Actinomycetota</taxon>
        <taxon>Actinomycetes</taxon>
        <taxon>Streptosporangiales</taxon>
        <taxon>Thermomonosporaceae</taxon>
        <taxon>Actinoallomurus</taxon>
    </lineage>
</organism>
<keyword evidence="2" id="KW-1185">Reference proteome</keyword>
<name>A0ABP8RAH8_9ACTN</name>
<accession>A0ABP8RAH8</accession>
<evidence type="ECO:0000313" key="2">
    <source>
        <dbReference type="Proteomes" id="UP001500503"/>
    </source>
</evidence>
<gene>
    <name evidence="1" type="ORF">GCM10023191_102350</name>
</gene>
<evidence type="ECO:0000313" key="1">
    <source>
        <dbReference type="EMBL" id="GAA4522862.1"/>
    </source>
</evidence>
<dbReference type="EMBL" id="BAABHF010000096">
    <property type="protein sequence ID" value="GAA4522862.1"/>
    <property type="molecule type" value="Genomic_DNA"/>
</dbReference>
<comment type="caution">
    <text evidence="1">The sequence shown here is derived from an EMBL/GenBank/DDBJ whole genome shotgun (WGS) entry which is preliminary data.</text>
</comment>
<protein>
    <submittedName>
        <fullName evidence="1">Uncharacterized protein</fullName>
    </submittedName>
</protein>
<sequence>MSTRTVTTVVQVTRPDGTTFVSEETLQQAAAHYPSRRGYHCKPLVTHVDATGTTPVSSGLSHQDRDLLLHAQLAVLLEKVRAAVAAHRAGEPDPLVHLIDHLDKLGLLPPADVPPDQLLGQARECAALVGQIADRMLVQALTAGGEAS</sequence>